<organism evidence="16 17">
    <name type="scientific">Paragonimus westermani</name>
    <dbReference type="NCBI Taxonomy" id="34504"/>
    <lineage>
        <taxon>Eukaryota</taxon>
        <taxon>Metazoa</taxon>
        <taxon>Spiralia</taxon>
        <taxon>Lophotrochozoa</taxon>
        <taxon>Platyhelminthes</taxon>
        <taxon>Trematoda</taxon>
        <taxon>Digenea</taxon>
        <taxon>Plagiorchiida</taxon>
        <taxon>Troglotremata</taxon>
        <taxon>Troglotrematidae</taxon>
        <taxon>Paragonimus</taxon>
    </lineage>
</organism>
<gene>
    <name evidence="16" type="ORF">DEA37_0004187</name>
</gene>
<keyword evidence="6" id="KW-0813">Transport</keyword>
<name>A0A5J4N7P9_9TREM</name>
<dbReference type="GO" id="GO:0005743">
    <property type="term" value="C:mitochondrial inner membrane"/>
    <property type="evidence" value="ECO:0007669"/>
    <property type="project" value="UniProtKB-SubCell"/>
</dbReference>
<evidence type="ECO:0000256" key="11">
    <source>
        <dbReference type="ARBA" id="ARBA00023128"/>
    </source>
</evidence>
<evidence type="ECO:0000256" key="3">
    <source>
        <dbReference type="ARBA" id="ARBA00005482"/>
    </source>
</evidence>
<evidence type="ECO:0000256" key="1">
    <source>
        <dbReference type="ARBA" id="ARBA00003195"/>
    </source>
</evidence>
<evidence type="ECO:0000256" key="8">
    <source>
        <dbReference type="ARBA" id="ARBA00022792"/>
    </source>
</evidence>
<evidence type="ECO:0000256" key="15">
    <source>
        <dbReference type="SAM" id="MobiDB-lite"/>
    </source>
</evidence>
<dbReference type="PANTHER" id="PTHR12485">
    <property type="entry name" value="NADH-UBIQUINONE OXIDOREDUCTASE SUBUNIT B"/>
    <property type="match status" value="1"/>
</dbReference>
<comment type="caution">
    <text evidence="16">The sequence shown here is derived from an EMBL/GenBank/DDBJ whole genome shotgun (WGS) entry which is preliminary data.</text>
</comment>
<keyword evidence="10" id="KW-0007">Acetylation</keyword>
<keyword evidence="17" id="KW-1185">Reference proteome</keyword>
<reference evidence="16 17" key="1">
    <citation type="journal article" date="2019" name="Gigascience">
        <title>Whole-genome sequence of the oriental lung fluke Paragonimus westermani.</title>
        <authorList>
            <person name="Oey H."/>
            <person name="Zakrzewski M."/>
            <person name="Narain K."/>
            <person name="Devi K.R."/>
            <person name="Agatsuma T."/>
            <person name="Nawaratna S."/>
            <person name="Gobert G.N."/>
            <person name="Jones M.K."/>
            <person name="Ragan M.A."/>
            <person name="McManus D.P."/>
            <person name="Krause L."/>
        </authorList>
    </citation>
    <scope>NUCLEOTIDE SEQUENCE [LARGE SCALE GENOMIC DNA]</scope>
    <source>
        <strain evidence="16 17">IND2009</strain>
    </source>
</reference>
<keyword evidence="11" id="KW-0496">Mitochondrion</keyword>
<keyword evidence="9" id="KW-0249">Electron transport</keyword>
<dbReference type="AlphaFoldDB" id="A0A5J4N7P9"/>
<keyword evidence="7" id="KW-0679">Respiratory chain</keyword>
<dbReference type="GO" id="GO:0006120">
    <property type="term" value="P:mitochondrial electron transport, NADH to ubiquinone"/>
    <property type="evidence" value="ECO:0007669"/>
    <property type="project" value="TreeGrafter"/>
</dbReference>
<comment type="subcellular location">
    <subcellularLocation>
        <location evidence="2">Mitochondrion inner membrane</location>
        <topology evidence="2">Peripheral membrane protein</topology>
        <orientation evidence="2">Matrix side</orientation>
    </subcellularLocation>
</comment>
<evidence type="ECO:0000256" key="14">
    <source>
        <dbReference type="ARBA" id="ARBA00033401"/>
    </source>
</evidence>
<comment type="function">
    <text evidence="1">Accessory subunit of the mitochondrial membrane respiratory chain NADH dehydrogenase (Complex I), that is believed not to be involved in catalysis. Complex I functions in the transfer of electrons from NADH to the respiratory chain. The immediate electron acceptor for the enzyme is believed to be ubiquinone.</text>
</comment>
<evidence type="ECO:0000256" key="10">
    <source>
        <dbReference type="ARBA" id="ARBA00022990"/>
    </source>
</evidence>
<evidence type="ECO:0000256" key="9">
    <source>
        <dbReference type="ARBA" id="ARBA00022982"/>
    </source>
</evidence>
<accession>A0A5J4N7P9</accession>
<comment type="similarity">
    <text evidence="3">Belongs to the complex I NDUFA7 subunit family.</text>
</comment>
<evidence type="ECO:0000256" key="4">
    <source>
        <dbReference type="ARBA" id="ARBA00011533"/>
    </source>
</evidence>
<evidence type="ECO:0000313" key="16">
    <source>
        <dbReference type="EMBL" id="KAA3671564.1"/>
    </source>
</evidence>
<evidence type="ECO:0000313" key="17">
    <source>
        <dbReference type="Proteomes" id="UP000324629"/>
    </source>
</evidence>
<evidence type="ECO:0000256" key="13">
    <source>
        <dbReference type="ARBA" id="ARBA00030360"/>
    </source>
</evidence>
<dbReference type="Pfam" id="PF07347">
    <property type="entry name" value="CI-B14_5a"/>
    <property type="match status" value="1"/>
</dbReference>
<feature type="region of interest" description="Disordered" evidence="15">
    <location>
        <begin position="79"/>
        <end position="99"/>
    </location>
</feature>
<keyword evidence="12" id="KW-0472">Membrane</keyword>
<comment type="subunit">
    <text evidence="4">Complex I is composed of 45 different subunits.</text>
</comment>
<keyword evidence="8" id="KW-0999">Mitochondrion inner membrane</keyword>
<evidence type="ECO:0000256" key="2">
    <source>
        <dbReference type="ARBA" id="ARBA00004443"/>
    </source>
</evidence>
<keyword evidence="16" id="KW-0830">Ubiquinone</keyword>
<sequence length="114" mass="13174">MSVRGGDRLTPFVARIRDLFLQRKYNNALRYADKYSKRTQPPPFLPDGVNHRLSENPYYSRDMRRLEVRRPQMVYAAGPKLLTRSGESAQPKVPAKSVDITPGLKHNWDSYISP</sequence>
<protein>
    <recommendedName>
        <fullName evidence="5">NADH dehydrogenase [ubiquinone] 1 alpha subcomplex subunit 7</fullName>
    </recommendedName>
    <alternativeName>
        <fullName evidence="14">Complex I-B14.5a</fullName>
    </alternativeName>
    <alternativeName>
        <fullName evidence="13">NADH-ubiquinone oxidoreductase subunit B14.5a</fullName>
    </alternativeName>
</protein>
<proteinExistence type="inferred from homology"/>
<evidence type="ECO:0000256" key="6">
    <source>
        <dbReference type="ARBA" id="ARBA00022448"/>
    </source>
</evidence>
<dbReference type="PANTHER" id="PTHR12485:SF1">
    <property type="entry name" value="NADH DEHYDROGENASE [UBIQUINONE] 1 ALPHA SUBCOMPLEX SUBUNIT 7"/>
    <property type="match status" value="1"/>
</dbReference>
<dbReference type="InterPro" id="IPR009947">
    <property type="entry name" value="NDUA7"/>
</dbReference>
<dbReference type="EMBL" id="QNGE01006195">
    <property type="protein sequence ID" value="KAA3671564.1"/>
    <property type="molecule type" value="Genomic_DNA"/>
</dbReference>
<dbReference type="Proteomes" id="UP000324629">
    <property type="component" value="Unassembled WGS sequence"/>
</dbReference>
<evidence type="ECO:0000256" key="7">
    <source>
        <dbReference type="ARBA" id="ARBA00022660"/>
    </source>
</evidence>
<evidence type="ECO:0000256" key="5">
    <source>
        <dbReference type="ARBA" id="ARBA00016383"/>
    </source>
</evidence>
<evidence type="ECO:0000256" key="12">
    <source>
        <dbReference type="ARBA" id="ARBA00023136"/>
    </source>
</evidence>